<evidence type="ECO:0000256" key="1">
    <source>
        <dbReference type="SAM" id="MobiDB-lite"/>
    </source>
</evidence>
<gene>
    <name evidence="2" type="ORF">L227DRAFT_372891</name>
</gene>
<evidence type="ECO:0000313" key="3">
    <source>
        <dbReference type="Proteomes" id="UP000313359"/>
    </source>
</evidence>
<sequence length="198" mass="21533">MCRPELWDSIAPRTDRDIPHVTSQGGHLTGSCDDNDGWLPSPHRSQPHPPVPPGPLSTSLTYGPSQSMSVLYANPTLDSSPSCHRERRWTGRSLLITQPFNSTSTAWRKGLMGGRSTTAAVRWPGGGTRRTDGVSLGGQRRRRQSYRQGTPGRSAMTMSIACSTLVSSDSQPSRPYSPWLPSRSSVLLMIWCSGRSGG</sequence>
<dbReference type="PROSITE" id="PS51257">
    <property type="entry name" value="PROKAR_LIPOPROTEIN"/>
    <property type="match status" value="1"/>
</dbReference>
<dbReference type="EMBL" id="ML122311">
    <property type="protein sequence ID" value="RPD54076.1"/>
    <property type="molecule type" value="Genomic_DNA"/>
</dbReference>
<accession>A0A5C2RV34</accession>
<feature type="region of interest" description="Disordered" evidence="1">
    <location>
        <begin position="123"/>
        <end position="153"/>
    </location>
</feature>
<proteinExistence type="predicted"/>
<organism evidence="2 3">
    <name type="scientific">Lentinus tigrinus ALCF2SS1-6</name>
    <dbReference type="NCBI Taxonomy" id="1328759"/>
    <lineage>
        <taxon>Eukaryota</taxon>
        <taxon>Fungi</taxon>
        <taxon>Dikarya</taxon>
        <taxon>Basidiomycota</taxon>
        <taxon>Agaricomycotina</taxon>
        <taxon>Agaricomycetes</taxon>
        <taxon>Polyporales</taxon>
        <taxon>Polyporaceae</taxon>
        <taxon>Lentinus</taxon>
    </lineage>
</organism>
<feature type="region of interest" description="Disordered" evidence="1">
    <location>
        <begin position="1"/>
        <end position="62"/>
    </location>
</feature>
<dbReference type="AlphaFoldDB" id="A0A5C2RV34"/>
<dbReference type="Proteomes" id="UP000313359">
    <property type="component" value="Unassembled WGS sequence"/>
</dbReference>
<name>A0A5C2RV34_9APHY</name>
<reference evidence="2" key="1">
    <citation type="journal article" date="2018" name="Genome Biol. Evol.">
        <title>Genomics and development of Lentinus tigrinus, a white-rot wood-decaying mushroom with dimorphic fruiting bodies.</title>
        <authorList>
            <person name="Wu B."/>
            <person name="Xu Z."/>
            <person name="Knudson A."/>
            <person name="Carlson A."/>
            <person name="Chen N."/>
            <person name="Kovaka S."/>
            <person name="LaButti K."/>
            <person name="Lipzen A."/>
            <person name="Pennachio C."/>
            <person name="Riley R."/>
            <person name="Schakwitz W."/>
            <person name="Umezawa K."/>
            <person name="Ohm R.A."/>
            <person name="Grigoriev I.V."/>
            <person name="Nagy L.G."/>
            <person name="Gibbons J."/>
            <person name="Hibbett D."/>
        </authorList>
    </citation>
    <scope>NUCLEOTIDE SEQUENCE [LARGE SCALE GENOMIC DNA]</scope>
    <source>
        <strain evidence="2">ALCF2SS1-6</strain>
    </source>
</reference>
<keyword evidence="3" id="KW-1185">Reference proteome</keyword>
<protein>
    <submittedName>
        <fullName evidence="2">Uncharacterized protein</fullName>
    </submittedName>
</protein>
<evidence type="ECO:0000313" key="2">
    <source>
        <dbReference type="EMBL" id="RPD54076.1"/>
    </source>
</evidence>